<comment type="similarity">
    <text evidence="1">Belongs to the universal ribosomal protein uS3 family.</text>
</comment>
<dbReference type="InterPro" id="IPR057258">
    <property type="entry name" value="Ribosomal_uS3"/>
</dbReference>
<dbReference type="GO" id="GO:1990904">
    <property type="term" value="C:ribonucleoprotein complex"/>
    <property type="evidence" value="ECO:0007669"/>
    <property type="project" value="UniProtKB-KW"/>
</dbReference>
<dbReference type="Gene3D" id="3.30.1140.32">
    <property type="entry name" value="Ribosomal protein S3, C-terminal domain"/>
    <property type="match status" value="2"/>
</dbReference>
<evidence type="ECO:0008006" key="6">
    <source>
        <dbReference type="Google" id="ProtNLM"/>
    </source>
</evidence>
<keyword evidence="5" id="KW-1185">Reference proteome</keyword>
<evidence type="ECO:0000256" key="3">
    <source>
        <dbReference type="ARBA" id="ARBA00023274"/>
    </source>
</evidence>
<evidence type="ECO:0000313" key="4">
    <source>
        <dbReference type="EMBL" id="EYU21334.1"/>
    </source>
</evidence>
<accession>A0A022Q0N1</accession>
<dbReference type="EMBL" id="KI632223">
    <property type="protein sequence ID" value="EYU21334.1"/>
    <property type="molecule type" value="Genomic_DNA"/>
</dbReference>
<dbReference type="STRING" id="4155.A0A022Q0N1"/>
<organism evidence="4 5">
    <name type="scientific">Erythranthe guttata</name>
    <name type="common">Yellow monkey flower</name>
    <name type="synonym">Mimulus guttatus</name>
    <dbReference type="NCBI Taxonomy" id="4155"/>
    <lineage>
        <taxon>Eukaryota</taxon>
        <taxon>Viridiplantae</taxon>
        <taxon>Streptophyta</taxon>
        <taxon>Embryophyta</taxon>
        <taxon>Tracheophyta</taxon>
        <taxon>Spermatophyta</taxon>
        <taxon>Magnoliopsida</taxon>
        <taxon>eudicotyledons</taxon>
        <taxon>Gunneridae</taxon>
        <taxon>Pentapetalae</taxon>
        <taxon>asterids</taxon>
        <taxon>lamiids</taxon>
        <taxon>Lamiales</taxon>
        <taxon>Phrymaceae</taxon>
        <taxon>Erythranthe</taxon>
    </lineage>
</organism>
<dbReference type="GO" id="GO:0005840">
    <property type="term" value="C:ribosome"/>
    <property type="evidence" value="ECO:0007669"/>
    <property type="project" value="UniProtKB-KW"/>
</dbReference>
<keyword evidence="2" id="KW-0689">Ribosomal protein</keyword>
<name>A0A022Q0N1_ERYGU</name>
<evidence type="ECO:0000313" key="5">
    <source>
        <dbReference type="Proteomes" id="UP000030748"/>
    </source>
</evidence>
<reference evidence="4 5" key="1">
    <citation type="journal article" date="2013" name="Proc. Natl. Acad. Sci. U.S.A.">
        <title>Fine-scale variation in meiotic recombination in Mimulus inferred from population shotgun sequencing.</title>
        <authorList>
            <person name="Hellsten U."/>
            <person name="Wright K.M."/>
            <person name="Jenkins J."/>
            <person name="Shu S."/>
            <person name="Yuan Y."/>
            <person name="Wessler S.R."/>
            <person name="Schmutz J."/>
            <person name="Willis J.H."/>
            <person name="Rokhsar D.S."/>
        </authorList>
    </citation>
    <scope>NUCLEOTIDE SEQUENCE [LARGE SCALE GENOMIC DNA]</scope>
    <source>
        <strain evidence="5">cv. DUN x IM62</strain>
    </source>
</reference>
<dbReference type="InterPro" id="IPR036419">
    <property type="entry name" value="Ribosomal_S3_C_sf"/>
</dbReference>
<dbReference type="eggNOG" id="KOG3181">
    <property type="taxonomic scope" value="Eukaryota"/>
</dbReference>
<gene>
    <name evidence="4" type="ORF">MIMGU_mgv1a020502mg</name>
</gene>
<proteinExistence type="inferred from homology"/>
<dbReference type="SUPFAM" id="SSF54821">
    <property type="entry name" value="Ribosomal protein S3 C-terminal domain"/>
    <property type="match status" value="1"/>
</dbReference>
<protein>
    <recommendedName>
        <fullName evidence="6">Ribosomal protein S3 C-terminal domain-containing protein</fullName>
    </recommendedName>
</protein>
<keyword evidence="3" id="KW-0687">Ribonucleoprotein</keyword>
<evidence type="ECO:0000256" key="2">
    <source>
        <dbReference type="ARBA" id="ARBA00022980"/>
    </source>
</evidence>
<sequence length="136" mass="14816">MATQIADNRKLPEDGYSGVEVRVTPVRTARTQNVLACYGVLLFVMEIGAKGCELIASGKLRTQPSASQIHEIRRRGVLGIEFKIMLDWDPKGKQGSITPSPDLVTIYPPKEEHYIAPPVAAATDVDIEGAVSEEIL</sequence>
<dbReference type="Proteomes" id="UP000030748">
    <property type="component" value="Unassembled WGS sequence"/>
</dbReference>
<dbReference type="PANTHER" id="PTHR11760">
    <property type="entry name" value="30S/40S RIBOSOMAL PROTEIN S3"/>
    <property type="match status" value="1"/>
</dbReference>
<evidence type="ECO:0000256" key="1">
    <source>
        <dbReference type="ARBA" id="ARBA00010761"/>
    </source>
</evidence>
<dbReference type="PANTHER" id="PTHR11760:SF64">
    <property type="entry name" value="40S RIBOSOMAL PROTEIN S3"/>
    <property type="match status" value="1"/>
</dbReference>
<dbReference type="AlphaFoldDB" id="A0A022Q0N1"/>